<proteinExistence type="inferred from homology"/>
<dbReference type="GO" id="GO:0004030">
    <property type="term" value="F:aldehyde dehydrogenase [NAD(P)+] activity"/>
    <property type="evidence" value="ECO:0007669"/>
    <property type="project" value="UniProtKB-ARBA"/>
</dbReference>
<evidence type="ECO:0000313" key="7">
    <source>
        <dbReference type="Proteomes" id="UP001222932"/>
    </source>
</evidence>
<dbReference type="InterPro" id="IPR016162">
    <property type="entry name" value="Ald_DH_N"/>
</dbReference>
<dbReference type="FunFam" id="3.40.605.10:FF:000026">
    <property type="entry name" value="Aldehyde dehydrogenase, putative"/>
    <property type="match status" value="1"/>
</dbReference>
<name>A0AAD3YE12_9TREE</name>
<dbReference type="PROSITE" id="PS00687">
    <property type="entry name" value="ALDEHYDE_DEHYDR_GLU"/>
    <property type="match status" value="1"/>
</dbReference>
<dbReference type="Pfam" id="PF00171">
    <property type="entry name" value="Aldedh"/>
    <property type="match status" value="1"/>
</dbReference>
<reference evidence="6" key="1">
    <citation type="journal article" date="2023" name="BMC Genomics">
        <title>Chromosome-level genome assemblies of Cutaneotrichosporon spp. (Trichosporonales, Basidiomycota) reveal imbalanced evolution between nucleotide sequences and chromosome synteny.</title>
        <authorList>
            <person name="Kobayashi Y."/>
            <person name="Kayamori A."/>
            <person name="Aoki K."/>
            <person name="Shiwa Y."/>
            <person name="Matsutani M."/>
            <person name="Fujita N."/>
            <person name="Sugita T."/>
            <person name="Iwasaki W."/>
            <person name="Tanaka N."/>
            <person name="Takashima M."/>
        </authorList>
    </citation>
    <scope>NUCLEOTIDE SEQUENCE</scope>
    <source>
        <strain evidence="6">HIS016</strain>
    </source>
</reference>
<evidence type="ECO:0000256" key="2">
    <source>
        <dbReference type="ARBA" id="ARBA00023002"/>
    </source>
</evidence>
<evidence type="ECO:0000256" key="4">
    <source>
        <dbReference type="RuleBase" id="RU003345"/>
    </source>
</evidence>
<comment type="similarity">
    <text evidence="1 4">Belongs to the aldehyde dehydrogenase family.</text>
</comment>
<dbReference type="Proteomes" id="UP001222932">
    <property type="component" value="Unassembled WGS sequence"/>
</dbReference>
<evidence type="ECO:0000256" key="3">
    <source>
        <dbReference type="PROSITE-ProRule" id="PRU10007"/>
    </source>
</evidence>
<gene>
    <name evidence="6" type="ORF">CspeluHIS016_0601150</name>
</gene>
<dbReference type="PANTHER" id="PTHR11699">
    <property type="entry name" value="ALDEHYDE DEHYDROGENASE-RELATED"/>
    <property type="match status" value="1"/>
</dbReference>
<dbReference type="InterPro" id="IPR015590">
    <property type="entry name" value="Aldehyde_DH_dom"/>
</dbReference>
<dbReference type="EMBL" id="BTCM01000006">
    <property type="protein sequence ID" value="GMK58673.1"/>
    <property type="molecule type" value="Genomic_DNA"/>
</dbReference>
<dbReference type="FunFam" id="3.40.309.10:FF:000012">
    <property type="entry name" value="Betaine aldehyde dehydrogenase"/>
    <property type="match status" value="1"/>
</dbReference>
<accession>A0AAD3YE12</accession>
<evidence type="ECO:0000313" key="6">
    <source>
        <dbReference type="EMBL" id="GMK58673.1"/>
    </source>
</evidence>
<sequence length="512" mass="55406">MPKILESATFTLGNGKPVKIPIGQFINNEFVDSVSGKRMDVYNPATGKVIGQVSEADAADVDLAVKAARAAYEKDNRSWGFMQHGRRGALLNKLADLIEANQEELAAIEATDTGKLYKDAYSKDFAGVIATLRYYAGWADKITGKTYNVIPGIHAYSKYEPIGVCGQIIPWNFPAAMFSWKIGPALATGNTIVIKSAETTPLSALKMCEYIKEAGFPPGTVNLITGLGYTAGQAIADHMDVDKVAFTGSGPVGRKIMETAAKTNLKRVTLELGGKSPNIIFDDAKSAKDAAEWAFFGIQMNMGQVCTAGSRILVQEGIADEFTKEFVKLMESVKLGDPFDDSSTHGPLNSSVHFDRVQGWVETGRKEGADTPVCGKDMRKELGGGYFITPTVFTNVKKDSQILSNEVFGPVVSIQTFKTEAEAIAEANRTTYGLASAVFSSNNERLLRMNEAIRAGTVWNNVYNFAHFGVPFGGYKQSGIGRENADAALFNYLETKSVVANMGYVRSPYASL</sequence>
<dbReference type="Gene3D" id="3.40.309.10">
    <property type="entry name" value="Aldehyde Dehydrogenase, Chain A, domain 2"/>
    <property type="match status" value="1"/>
</dbReference>
<feature type="domain" description="Aldehyde dehydrogenase" evidence="5">
    <location>
        <begin position="30"/>
        <end position="498"/>
    </location>
</feature>
<dbReference type="FunFam" id="3.40.605.10:FF:000050">
    <property type="entry name" value="Aldehyde dehydrogenase, mitochondrial"/>
    <property type="match status" value="1"/>
</dbReference>
<keyword evidence="7" id="KW-1185">Reference proteome</keyword>
<dbReference type="SUPFAM" id="SSF53720">
    <property type="entry name" value="ALDH-like"/>
    <property type="match status" value="1"/>
</dbReference>
<reference evidence="6" key="2">
    <citation type="submission" date="2023-06" db="EMBL/GenBank/DDBJ databases">
        <authorList>
            <person name="Kobayashi Y."/>
            <person name="Kayamori A."/>
            <person name="Aoki K."/>
            <person name="Shiwa Y."/>
            <person name="Fujita N."/>
            <person name="Sugita T."/>
            <person name="Iwasaki W."/>
            <person name="Tanaka N."/>
            <person name="Takashima M."/>
        </authorList>
    </citation>
    <scope>NUCLEOTIDE SEQUENCE</scope>
    <source>
        <strain evidence="6">HIS016</strain>
    </source>
</reference>
<dbReference type="Gene3D" id="3.40.605.10">
    <property type="entry name" value="Aldehyde Dehydrogenase, Chain A, domain 1"/>
    <property type="match status" value="1"/>
</dbReference>
<dbReference type="InterPro" id="IPR016163">
    <property type="entry name" value="Ald_DH_C"/>
</dbReference>
<comment type="caution">
    <text evidence="6">The sequence shown here is derived from an EMBL/GenBank/DDBJ whole genome shotgun (WGS) entry which is preliminary data.</text>
</comment>
<dbReference type="AlphaFoldDB" id="A0AAD3YE12"/>
<evidence type="ECO:0000256" key="1">
    <source>
        <dbReference type="ARBA" id="ARBA00009986"/>
    </source>
</evidence>
<feature type="active site" evidence="3">
    <location>
        <position position="271"/>
    </location>
</feature>
<protein>
    <recommendedName>
        <fullName evidence="5">Aldehyde dehydrogenase domain-containing protein</fullName>
    </recommendedName>
</protein>
<evidence type="ECO:0000259" key="5">
    <source>
        <dbReference type="Pfam" id="PF00171"/>
    </source>
</evidence>
<keyword evidence="2 4" id="KW-0560">Oxidoreductase</keyword>
<dbReference type="InterPro" id="IPR029510">
    <property type="entry name" value="Ald_DH_CS_GLU"/>
</dbReference>
<dbReference type="InterPro" id="IPR016161">
    <property type="entry name" value="Ald_DH/histidinol_DH"/>
</dbReference>
<organism evidence="6 7">
    <name type="scientific">Cutaneotrichosporon spelunceum</name>
    <dbReference type="NCBI Taxonomy" id="1672016"/>
    <lineage>
        <taxon>Eukaryota</taxon>
        <taxon>Fungi</taxon>
        <taxon>Dikarya</taxon>
        <taxon>Basidiomycota</taxon>
        <taxon>Agaricomycotina</taxon>
        <taxon>Tremellomycetes</taxon>
        <taxon>Trichosporonales</taxon>
        <taxon>Trichosporonaceae</taxon>
        <taxon>Cutaneotrichosporon</taxon>
    </lineage>
</organism>